<proteinExistence type="predicted"/>
<protein>
    <submittedName>
        <fullName evidence="1">Uncharacterized protein</fullName>
    </submittedName>
</protein>
<reference evidence="1" key="1">
    <citation type="journal article" date="2021" name="Microb. Physiol.">
        <title>Proteogenomic Insights into the Physiology of Marine, Sulfate-Reducing, Filamentous Desulfonema limicola and Desulfonema magnum.</title>
        <authorList>
            <person name="Schnaars V."/>
            <person name="Wohlbrand L."/>
            <person name="Scheve S."/>
            <person name="Hinrichs C."/>
            <person name="Reinhardt R."/>
            <person name="Rabus R."/>
        </authorList>
    </citation>
    <scope>NUCLEOTIDE SEQUENCE</scope>
    <source>
        <strain evidence="1">4be13</strain>
    </source>
</reference>
<organism evidence="1 2">
    <name type="scientific">Desulfonema magnum</name>
    <dbReference type="NCBI Taxonomy" id="45655"/>
    <lineage>
        <taxon>Bacteria</taxon>
        <taxon>Pseudomonadati</taxon>
        <taxon>Thermodesulfobacteriota</taxon>
        <taxon>Desulfobacteria</taxon>
        <taxon>Desulfobacterales</taxon>
        <taxon>Desulfococcaceae</taxon>
        <taxon>Desulfonema</taxon>
    </lineage>
</organism>
<gene>
    <name evidence="1" type="ORF">dnm_088740</name>
</gene>
<dbReference type="EMBL" id="CP061800">
    <property type="protein sequence ID" value="QTA92784.1"/>
    <property type="molecule type" value="Genomic_DNA"/>
</dbReference>
<accession>A0A975BX64</accession>
<dbReference type="KEGG" id="dmm:dnm_088740"/>
<dbReference type="RefSeq" id="WP_207680010.1">
    <property type="nucleotide sequence ID" value="NZ_CP061800.1"/>
</dbReference>
<evidence type="ECO:0000313" key="1">
    <source>
        <dbReference type="EMBL" id="QTA92784.1"/>
    </source>
</evidence>
<keyword evidence="2" id="KW-1185">Reference proteome</keyword>
<evidence type="ECO:0000313" key="2">
    <source>
        <dbReference type="Proteomes" id="UP000663722"/>
    </source>
</evidence>
<name>A0A975BX64_9BACT</name>
<dbReference type="Proteomes" id="UP000663722">
    <property type="component" value="Chromosome"/>
</dbReference>
<dbReference type="AlphaFoldDB" id="A0A975BX64"/>
<sequence length="137" mass="15786">MKKRMVAGWFVLFAFITVTGYAENDVLKSLPEIKDIEAVPEIKDIKAAPEIKDLKAVPEIEETEKEINFEAISLIERMENDEIVLNDSLYRFSPDVKFYSKTGKLVSRSKFHVGTRVGYILNPENIYEVISVWEVEK</sequence>